<evidence type="ECO:0000256" key="1">
    <source>
        <dbReference type="SAM" id="MobiDB-lite"/>
    </source>
</evidence>
<gene>
    <name evidence="2" type="ORF">BD410DRAFT_779895</name>
</gene>
<feature type="region of interest" description="Disordered" evidence="1">
    <location>
        <begin position="371"/>
        <end position="448"/>
    </location>
</feature>
<evidence type="ECO:0008006" key="4">
    <source>
        <dbReference type="Google" id="ProtNLM"/>
    </source>
</evidence>
<dbReference type="PANTHER" id="PTHR23389:SF21">
    <property type="entry name" value="ATPASE FAMILY AAA DOMAIN-CONTAINING PROTEIN 5"/>
    <property type="match status" value="1"/>
</dbReference>
<dbReference type="Gene3D" id="3.40.50.300">
    <property type="entry name" value="P-loop containing nucleotide triphosphate hydrolases"/>
    <property type="match status" value="1"/>
</dbReference>
<dbReference type="OrthoDB" id="9996895at2759"/>
<reference evidence="2 3" key="1">
    <citation type="submission" date="2018-06" db="EMBL/GenBank/DDBJ databases">
        <title>A transcriptomic atlas of mushroom development highlights an independent origin of complex multicellularity.</title>
        <authorList>
            <consortium name="DOE Joint Genome Institute"/>
            <person name="Krizsan K."/>
            <person name="Almasi E."/>
            <person name="Merenyi Z."/>
            <person name="Sahu N."/>
            <person name="Viragh M."/>
            <person name="Koszo T."/>
            <person name="Mondo S."/>
            <person name="Kiss B."/>
            <person name="Balint B."/>
            <person name="Kues U."/>
            <person name="Barry K."/>
            <person name="Hegedus J.C."/>
            <person name="Henrissat B."/>
            <person name="Johnson J."/>
            <person name="Lipzen A."/>
            <person name="Ohm R."/>
            <person name="Nagy I."/>
            <person name="Pangilinan J."/>
            <person name="Yan J."/>
            <person name="Xiong Y."/>
            <person name="Grigoriev I.V."/>
            <person name="Hibbett D.S."/>
            <person name="Nagy L.G."/>
        </authorList>
    </citation>
    <scope>NUCLEOTIDE SEQUENCE [LARGE SCALE GENOMIC DNA]</scope>
    <source>
        <strain evidence="2 3">SZMC22713</strain>
    </source>
</reference>
<proteinExistence type="predicted"/>
<protein>
    <recommendedName>
        <fullName evidence="4">AAA+ ATPase domain-containing protein</fullName>
    </recommendedName>
</protein>
<feature type="compositionally biased region" description="Acidic residues" evidence="1">
    <location>
        <begin position="371"/>
        <end position="384"/>
    </location>
</feature>
<feature type="compositionally biased region" description="Basic residues" evidence="1">
    <location>
        <begin position="53"/>
        <end position="64"/>
    </location>
</feature>
<feature type="compositionally biased region" description="Polar residues" evidence="1">
    <location>
        <begin position="386"/>
        <end position="399"/>
    </location>
</feature>
<feature type="compositionally biased region" description="Polar residues" evidence="1">
    <location>
        <begin position="30"/>
        <end position="52"/>
    </location>
</feature>
<dbReference type="EMBL" id="ML170156">
    <property type="protein sequence ID" value="TDL29487.1"/>
    <property type="molecule type" value="Genomic_DNA"/>
</dbReference>
<sequence length="989" mass="108682">MSSAMKGHAPTPSPSTDSLEPKDSDEAMAINSSIQEPNLASGISGSQPNSQTRIRRNPSRKSRPVHPIVALSPEPVAPPPILEVRTPSPPLLITIEDTPVASERNYLPGGSQEDPITVESSPVKIRALPPASDFFAPRPRSIAPVFRTPPTRNASPGIQTPLPSAESQHVKGVQSKFGVPLTLLNRFDHANLSPTRYDENPPLESLRRPPSFIDDIPKQFHVRRIHTPEEQETFHAQTPLSHRIHPAISRFTTSNLESHGTNDKPQEMWNEKWRPRRAVEVLGNESSAEYLKAWLRALAVQFHPQAAAVDSSTANGVQGVKRKGTSKPLYGSQIKQPSVVRAVGKRQRKRARVDSDDDDILDFIATDDDGWESACETSEDEMEVNDASSSEMNDTTNDGVMSPPPRLTRLRRGHRPEPDTLDVNIDDTVQPENRPLPPSSPPPRPSSATYDFSHYLTNTILLTGPTGAGKTAAVYACATELGWQVFEVHPGTGKRNGANLHALVGDVGKNHMVGAAPSRVNGATLFGGARTPVLSQGDSVKSEKGTVNATQSIHALFSKGKQVAIKDQGLEDNSTNKQPETLKSKTAGFGFLSSHHDSLHEDGDASATPRQSIILLEEVDILFNEDANFWPAVVNLIKTSRRPVILTCNDPSLVPLSDLPVQTTLTFIPCPTPLATSYLHSLAVQEDYIVSQDLLTSTYELTTQAPTSTDLTEDFALAVNSGPFRTFDLRRAINGLQILCQSIPHDGEVASNDIRSVEKSDSQRPALDVHAPLTTSAPVMGTALRDLRDLERLTETASFMDSEVQQRSLAALEVFIVDDDNSSIDEEQGFTTLHNVASGKKEVDGVIALYSVADYIAQEGLFLATKSVVSDGRCGAWTPFTAGDLFYGRREHWTQIGDVLDRVVGGYGVISPSTLVLDYEPYVRWMVRVDDEVDSRWMESRGVERRWGRATRNSQRQEYARYVNLGHEHRRTLSNTAFRVEDTFCDDRR</sequence>
<evidence type="ECO:0000313" key="2">
    <source>
        <dbReference type="EMBL" id="TDL29487.1"/>
    </source>
</evidence>
<feature type="compositionally biased region" description="Pro residues" evidence="1">
    <location>
        <begin position="434"/>
        <end position="445"/>
    </location>
</feature>
<dbReference type="GO" id="GO:0003677">
    <property type="term" value="F:DNA binding"/>
    <property type="evidence" value="ECO:0007669"/>
    <property type="project" value="TreeGrafter"/>
</dbReference>
<feature type="region of interest" description="Disordered" evidence="1">
    <location>
        <begin position="1"/>
        <end position="84"/>
    </location>
</feature>
<evidence type="ECO:0000313" key="3">
    <source>
        <dbReference type="Proteomes" id="UP000294933"/>
    </source>
</evidence>
<dbReference type="Proteomes" id="UP000294933">
    <property type="component" value="Unassembled WGS sequence"/>
</dbReference>
<dbReference type="AlphaFoldDB" id="A0A4R5XGZ6"/>
<dbReference type="PANTHER" id="PTHR23389">
    <property type="entry name" value="CHROMOSOME TRANSMISSION FIDELITY FACTOR 18"/>
    <property type="match status" value="1"/>
</dbReference>
<dbReference type="SUPFAM" id="SSF52540">
    <property type="entry name" value="P-loop containing nucleoside triphosphate hydrolases"/>
    <property type="match status" value="1"/>
</dbReference>
<dbReference type="GO" id="GO:0005634">
    <property type="term" value="C:nucleus"/>
    <property type="evidence" value="ECO:0007669"/>
    <property type="project" value="TreeGrafter"/>
</dbReference>
<dbReference type="InterPro" id="IPR027417">
    <property type="entry name" value="P-loop_NTPase"/>
</dbReference>
<organism evidence="2 3">
    <name type="scientific">Rickenella mellea</name>
    <dbReference type="NCBI Taxonomy" id="50990"/>
    <lineage>
        <taxon>Eukaryota</taxon>
        <taxon>Fungi</taxon>
        <taxon>Dikarya</taxon>
        <taxon>Basidiomycota</taxon>
        <taxon>Agaricomycotina</taxon>
        <taxon>Agaricomycetes</taxon>
        <taxon>Hymenochaetales</taxon>
        <taxon>Rickenellaceae</taxon>
        <taxon>Rickenella</taxon>
    </lineage>
</organism>
<dbReference type="VEuPathDB" id="FungiDB:BD410DRAFT_779895"/>
<accession>A0A4R5XGZ6</accession>
<keyword evidence="3" id="KW-1185">Reference proteome</keyword>
<dbReference type="STRING" id="50990.A0A4R5XGZ6"/>
<name>A0A4R5XGZ6_9AGAM</name>